<dbReference type="KEGG" id="coy:HF329_18050"/>
<dbReference type="InterPro" id="IPR016181">
    <property type="entry name" value="Acyl_CoA_acyltransferase"/>
</dbReference>
<accession>A0AAE6ZJK8</accession>
<feature type="domain" description="N-acetyltransferase" evidence="2">
    <location>
        <begin position="130"/>
        <end position="265"/>
    </location>
</feature>
<keyword evidence="6" id="KW-1185">Reference proteome</keyword>
<dbReference type="InterPro" id="IPR036770">
    <property type="entry name" value="Ankyrin_rpt-contain_sf"/>
</dbReference>
<dbReference type="Proteomes" id="UP000503144">
    <property type="component" value="Chromosome"/>
</dbReference>
<dbReference type="Gene3D" id="1.25.40.20">
    <property type="entry name" value="Ankyrin repeat-containing domain"/>
    <property type="match status" value="2"/>
</dbReference>
<dbReference type="Gene3D" id="3.40.630.30">
    <property type="match status" value="1"/>
</dbReference>
<dbReference type="GO" id="GO:0016747">
    <property type="term" value="F:acyltransferase activity, transferring groups other than amino-acyl groups"/>
    <property type="evidence" value="ECO:0007669"/>
    <property type="project" value="InterPro"/>
</dbReference>
<evidence type="ECO:0000256" key="1">
    <source>
        <dbReference type="PROSITE-ProRule" id="PRU00023"/>
    </source>
</evidence>
<protein>
    <submittedName>
        <fullName evidence="3">GNAT family N-acetyltransferase</fullName>
    </submittedName>
</protein>
<keyword evidence="1" id="KW-0040">ANK repeat</keyword>
<dbReference type="CDD" id="cd04301">
    <property type="entry name" value="NAT_SF"/>
    <property type="match status" value="1"/>
</dbReference>
<proteinExistence type="predicted"/>
<dbReference type="InterPro" id="IPR002110">
    <property type="entry name" value="Ankyrin_rpt"/>
</dbReference>
<reference evidence="3 6" key="2">
    <citation type="submission" date="2020-09" db="EMBL/GenBank/DDBJ databases">
        <authorList>
            <person name="Kittiwongwattana C."/>
        </authorList>
    </citation>
    <scope>NUCLEOTIDE SEQUENCE</scope>
    <source>
        <strain evidence="4 6">1303</strain>
        <strain evidence="3">1310</strain>
    </source>
</reference>
<dbReference type="Proteomes" id="UP000502421">
    <property type="component" value="Chromosome"/>
</dbReference>
<dbReference type="RefSeq" id="WP_168805964.1">
    <property type="nucleotide sequence ID" value="NZ_CP051204.2"/>
</dbReference>
<name>A0AAE6ZJK8_9BACT</name>
<dbReference type="EMBL" id="CP051204">
    <property type="protein sequence ID" value="QJB39592.1"/>
    <property type="molecule type" value="Genomic_DNA"/>
</dbReference>
<dbReference type="SUPFAM" id="SSF48403">
    <property type="entry name" value="Ankyrin repeat"/>
    <property type="match status" value="1"/>
</dbReference>
<evidence type="ECO:0000259" key="2">
    <source>
        <dbReference type="PROSITE" id="PS51186"/>
    </source>
</evidence>
<dbReference type="SUPFAM" id="SSF55729">
    <property type="entry name" value="Acyl-CoA N-acyltransferases (Nat)"/>
    <property type="match status" value="1"/>
</dbReference>
<reference evidence="5" key="1">
    <citation type="submission" date="2020-04" db="EMBL/GenBank/DDBJ databases">
        <authorList>
            <person name="Kittiwongwattana C."/>
        </authorList>
    </citation>
    <scope>NUCLEOTIDE SEQUENCE [LARGE SCALE GENOMIC DNA]</scope>
    <source>
        <strain evidence="5">1310</strain>
    </source>
</reference>
<evidence type="ECO:0000313" key="5">
    <source>
        <dbReference type="Proteomes" id="UP000502421"/>
    </source>
</evidence>
<dbReference type="PROSITE" id="PS50088">
    <property type="entry name" value="ANK_REPEAT"/>
    <property type="match status" value="1"/>
</dbReference>
<evidence type="ECO:0000313" key="3">
    <source>
        <dbReference type="EMBL" id="QJB33117.1"/>
    </source>
</evidence>
<dbReference type="PROSITE" id="PS51186">
    <property type="entry name" value="GNAT"/>
    <property type="match status" value="1"/>
</dbReference>
<gene>
    <name evidence="4" type="ORF">HF324_17690</name>
    <name evidence="3" type="ORF">HF329_18050</name>
</gene>
<evidence type="ECO:0000313" key="4">
    <source>
        <dbReference type="EMBL" id="QJB39592.1"/>
    </source>
</evidence>
<organism evidence="3 5">
    <name type="scientific">Chitinophaga oryzae</name>
    <dbReference type="NCBI Taxonomy" id="2725414"/>
    <lineage>
        <taxon>Bacteria</taxon>
        <taxon>Pseudomonadati</taxon>
        <taxon>Bacteroidota</taxon>
        <taxon>Chitinophagia</taxon>
        <taxon>Chitinophagales</taxon>
        <taxon>Chitinophagaceae</taxon>
        <taxon>Chitinophaga</taxon>
    </lineage>
</organism>
<dbReference type="PANTHER" id="PTHR43328">
    <property type="entry name" value="ACETYLTRANSFERASE-RELATED"/>
    <property type="match status" value="1"/>
</dbReference>
<sequence>MQIITRDATTQQLEAAIAQNHRDLFLLDARIKNGVIHQQDGLCWTYTEKEGAGTILFPALSDNIAPLNAMMDFYQQHQGKHIGCWSLQPAETAHLDALLLARGFQPGWQPCWMSLDLQTINTGFPLPEGLHIAADNETPLHTITALPYAGDNNSCSTGLQHEDQAQVQRFVAALNGTIVAQTLLLFGGGVAGIYNVGVVPEARGKGIGKAIVSAACLYAREKGYHYATLNANPMGRPVYEQLGFQWIGDGLTWWITDDRLQSRPPDAAGTALAEAVGKGDMAALAAFAGADLNKPLCNGMQLLELAAHCGQPAAAEWLIAHGAACSALDAWNLGWKDRAAALLAENPAEVNRLYGNFQYTLLHVAVEKNDIALAQLALSAGPDLQITDAIHEGNALGWAYYLDRPAIEAMIKAYQSAQGL</sequence>
<dbReference type="AlphaFoldDB" id="A0AAE6ZJK8"/>
<dbReference type="Pfam" id="PF00583">
    <property type="entry name" value="Acetyltransf_1"/>
    <property type="match status" value="1"/>
</dbReference>
<dbReference type="PANTHER" id="PTHR43328:SF1">
    <property type="entry name" value="N-ACETYLTRANSFERASE DOMAIN-CONTAINING PROTEIN"/>
    <property type="match status" value="1"/>
</dbReference>
<dbReference type="InterPro" id="IPR000182">
    <property type="entry name" value="GNAT_dom"/>
</dbReference>
<evidence type="ECO:0000313" key="6">
    <source>
        <dbReference type="Proteomes" id="UP000503144"/>
    </source>
</evidence>
<dbReference type="SMART" id="SM00248">
    <property type="entry name" value="ANK"/>
    <property type="match status" value="2"/>
</dbReference>
<dbReference type="EMBL" id="CP051205">
    <property type="protein sequence ID" value="QJB33117.1"/>
    <property type="molecule type" value="Genomic_DNA"/>
</dbReference>
<feature type="repeat" description="ANK" evidence="1">
    <location>
        <begin position="357"/>
        <end position="389"/>
    </location>
</feature>